<evidence type="ECO:0000313" key="1">
    <source>
        <dbReference type="EMBL" id="GEC74930.1"/>
    </source>
</evidence>
<accession>A0A4Y4B708</accession>
<dbReference type="EMBL" id="BJNQ01000004">
    <property type="protein sequence ID" value="GEC74930.1"/>
    <property type="molecule type" value="Genomic_DNA"/>
</dbReference>
<dbReference type="AlphaFoldDB" id="A0A4Y4B708"/>
<proteinExistence type="predicted"/>
<organism evidence="1 2">
    <name type="scientific">Microbacterium maritypicum</name>
    <name type="common">Microbacterium liquefaciens</name>
    <dbReference type="NCBI Taxonomy" id="33918"/>
    <lineage>
        <taxon>Bacteria</taxon>
        <taxon>Bacillati</taxon>
        <taxon>Actinomycetota</taxon>
        <taxon>Actinomycetes</taxon>
        <taxon>Micrococcales</taxon>
        <taxon>Microbacteriaceae</taxon>
        <taxon>Microbacterium</taxon>
    </lineage>
</organism>
<reference evidence="1 2" key="1">
    <citation type="submission" date="2019-06" db="EMBL/GenBank/DDBJ databases">
        <title>Whole genome shotgun sequence of Microbacterium liquefaciens NBRC 15037.</title>
        <authorList>
            <person name="Hosoyama A."/>
            <person name="Uohara A."/>
            <person name="Ohji S."/>
            <person name="Ichikawa N."/>
        </authorList>
    </citation>
    <scope>NUCLEOTIDE SEQUENCE [LARGE SCALE GENOMIC DNA]</scope>
    <source>
        <strain evidence="1 2">NBRC 15037</strain>
    </source>
</reference>
<sequence>MADAPRSLAYATAPSINAWEMPCLRVPRAHAEAPQRPHIEIIDVRDQPISSEARLPSGMHGGPPDRCVVEIRDHTGRRVLTAQLAHAVGASAPLQRHVPFAADAIAEAEADIR</sequence>
<evidence type="ECO:0000313" key="2">
    <source>
        <dbReference type="Proteomes" id="UP000317410"/>
    </source>
</evidence>
<protein>
    <submittedName>
        <fullName evidence="1">Uncharacterized protein</fullName>
    </submittedName>
</protein>
<dbReference type="Proteomes" id="UP000317410">
    <property type="component" value="Unassembled WGS sequence"/>
</dbReference>
<name>A0A4Y4B708_MICMQ</name>
<comment type="caution">
    <text evidence="1">The sequence shown here is derived from an EMBL/GenBank/DDBJ whole genome shotgun (WGS) entry which is preliminary data.</text>
</comment>
<gene>
    <name evidence="1" type="ORF">MLI01_10750</name>
</gene>